<accession>A0A015XHD8</accession>
<comment type="caution">
    <text evidence="1">The sequence shown here is derived from an EMBL/GenBank/DDBJ whole genome shotgun (WGS) entry which is preliminary data.</text>
</comment>
<dbReference type="PANTHER" id="PTHR23416">
    <property type="entry name" value="SIALIC ACID SYNTHASE-RELATED"/>
    <property type="match status" value="1"/>
</dbReference>
<organism evidence="1 2">
    <name type="scientific">Bacteroides fragilis str. S36L11</name>
    <dbReference type="NCBI Taxonomy" id="1339327"/>
    <lineage>
        <taxon>Bacteria</taxon>
        <taxon>Pseudomonadati</taxon>
        <taxon>Bacteroidota</taxon>
        <taxon>Bacteroidia</taxon>
        <taxon>Bacteroidales</taxon>
        <taxon>Bacteroidaceae</taxon>
        <taxon>Bacteroides</taxon>
    </lineage>
</organism>
<evidence type="ECO:0000313" key="1">
    <source>
        <dbReference type="EMBL" id="EXZ31043.1"/>
    </source>
</evidence>
<dbReference type="AlphaFoldDB" id="A0A015XHD8"/>
<dbReference type="Gene3D" id="2.160.10.10">
    <property type="entry name" value="Hexapeptide repeat proteins"/>
    <property type="match status" value="1"/>
</dbReference>
<dbReference type="PATRIC" id="fig|1339327.3.peg.435"/>
<dbReference type="InterPro" id="IPR001451">
    <property type="entry name" value="Hexapep"/>
</dbReference>
<dbReference type="CDD" id="cd04647">
    <property type="entry name" value="LbH_MAT_like"/>
    <property type="match status" value="1"/>
</dbReference>
<dbReference type="Proteomes" id="UP000022082">
    <property type="component" value="Unassembled WGS sequence"/>
</dbReference>
<dbReference type="InterPro" id="IPR011004">
    <property type="entry name" value="Trimer_LpxA-like_sf"/>
</dbReference>
<gene>
    <name evidence="1" type="ORF">M136_5202</name>
</gene>
<protein>
    <submittedName>
        <fullName evidence="1">Bacterial transferase hexapeptide family protein</fullName>
    </submittedName>
</protein>
<keyword evidence="1" id="KW-0808">Transferase</keyword>
<name>A0A015XHD8_BACFG</name>
<reference evidence="1 2" key="1">
    <citation type="submission" date="2014-02" db="EMBL/GenBank/DDBJ databases">
        <authorList>
            <person name="Sears C."/>
            <person name="Carroll K."/>
            <person name="Sack B.R."/>
            <person name="Qadri F."/>
            <person name="Myers L.L."/>
            <person name="Chung G.-T."/>
            <person name="Escheverria P."/>
            <person name="Fraser C.M."/>
            <person name="Sadzewicz L."/>
            <person name="Shefchek K.A."/>
            <person name="Tallon L."/>
            <person name="Das S.P."/>
            <person name="Daugherty S."/>
            <person name="Mongodin E.F."/>
        </authorList>
    </citation>
    <scope>NUCLEOTIDE SEQUENCE [LARGE SCALE GENOMIC DNA]</scope>
    <source>
        <strain evidence="1 2">S36L11</strain>
    </source>
</reference>
<dbReference type="SUPFAM" id="SSF51161">
    <property type="entry name" value="Trimeric LpxA-like enzymes"/>
    <property type="match status" value="1"/>
</dbReference>
<dbReference type="EMBL" id="JGDJ01000097">
    <property type="protein sequence ID" value="EXZ31043.1"/>
    <property type="molecule type" value="Genomic_DNA"/>
</dbReference>
<dbReference type="GO" id="GO:0016740">
    <property type="term" value="F:transferase activity"/>
    <property type="evidence" value="ECO:0007669"/>
    <property type="project" value="UniProtKB-KW"/>
</dbReference>
<dbReference type="Pfam" id="PF00132">
    <property type="entry name" value="Hexapep"/>
    <property type="match status" value="1"/>
</dbReference>
<dbReference type="InterPro" id="IPR051159">
    <property type="entry name" value="Hexapeptide_acetyltransf"/>
</dbReference>
<sequence length="176" mass="19435">MNIINKIIRKLFTQQSEIKKYRNLGVKIGSNCNFYSVFIDRCFSHLITIGNNVTITHSTLIAHDASTKRPLGYSKVGKITIGDDVFIGHGSIILGNTSIGNKVIIGAGSVVCKNIPENSVACGNPIRIICTYDEYIKKNKTLLQNSPVSNILFSQKSSKDKEEQAGLLLNKWGYDL</sequence>
<proteinExistence type="predicted"/>
<evidence type="ECO:0000313" key="2">
    <source>
        <dbReference type="Proteomes" id="UP000022082"/>
    </source>
</evidence>